<dbReference type="Gene3D" id="1.10.3460.10">
    <property type="entry name" value="Chlorophyll a/b binding protein domain"/>
    <property type="match status" value="1"/>
</dbReference>
<keyword evidence="8" id="KW-0732">Signal</keyword>
<dbReference type="PANTHER" id="PTHR21649">
    <property type="entry name" value="CHLOROPHYLL A/B BINDING PROTEIN"/>
    <property type="match status" value="1"/>
</dbReference>
<keyword evidence="5" id="KW-0602">Photosynthesis</keyword>
<feature type="binding site" evidence="7">
    <location>
        <position position="89"/>
    </location>
    <ligand>
        <name>chlorophyll a</name>
        <dbReference type="ChEBI" id="CHEBI:58416"/>
        <label>1</label>
    </ligand>
</feature>
<dbReference type="Pfam" id="PF00504">
    <property type="entry name" value="Chloroa_b-bind"/>
    <property type="match status" value="1"/>
</dbReference>
<feature type="binding site" evidence="7">
    <location>
        <position position="87"/>
    </location>
    <ligand>
        <name>chlorophyll a</name>
        <dbReference type="ChEBI" id="CHEBI:58416"/>
        <label>1</label>
    </ligand>
</feature>
<evidence type="ECO:0000256" key="4">
    <source>
        <dbReference type="ARBA" id="ARBA00022528"/>
    </source>
</evidence>
<keyword evidence="10" id="KW-1185">Reference proteome</keyword>
<dbReference type="GO" id="GO:0009765">
    <property type="term" value="P:photosynthesis, light harvesting"/>
    <property type="evidence" value="ECO:0007669"/>
    <property type="project" value="InterPro"/>
</dbReference>
<evidence type="ECO:0000256" key="2">
    <source>
        <dbReference type="ARBA" id="ARBA00004229"/>
    </source>
</evidence>
<dbReference type="EMBL" id="JAQMWT010000370">
    <property type="protein sequence ID" value="KAJ8602681.1"/>
    <property type="molecule type" value="Genomic_DNA"/>
</dbReference>
<feature type="binding site" evidence="7">
    <location>
        <position position="211"/>
    </location>
    <ligand>
        <name>chlorophyll a</name>
        <dbReference type="ChEBI" id="CHEBI:58416"/>
        <label>1</label>
    </ligand>
</feature>
<feature type="binding site" evidence="7">
    <location>
        <position position="199"/>
    </location>
    <ligand>
        <name>chlorophyll a</name>
        <dbReference type="ChEBI" id="CHEBI:58416"/>
        <label>1</label>
    </ligand>
</feature>
<proteinExistence type="inferred from homology"/>
<sequence>MLFFVVVASFLSTASHAFVAPESRPATKLNAQQQQPDLSLIPGVYPEKSMPADYGVFDDYGEALDSSRVAASKVAVVKDYRDAELRHGRLAMLAALAWPLQELASPTLAHDIGAMLLLTADGRSPSVLNGGLGAGPIPLVLLGTAAAIAVIDLRALKIKEDSGKDWLPGDFGLDPLKILKGASPLAIKDMQAKEIDNGRLAMLAITAYVIQEVITGEPIVVTSEELFTPIYMYPWFQTLLDHALGIASLRA</sequence>
<evidence type="ECO:0000313" key="10">
    <source>
        <dbReference type="Proteomes" id="UP001230188"/>
    </source>
</evidence>
<keyword evidence="4" id="KW-0150">Chloroplast</keyword>
<feature type="chain" id="PRO_5041946930" description="Chlorophyll a-b binding protein, chloroplastic" evidence="8">
    <location>
        <begin position="18"/>
        <end position="251"/>
    </location>
</feature>
<dbReference type="GO" id="GO:0016020">
    <property type="term" value="C:membrane"/>
    <property type="evidence" value="ECO:0007669"/>
    <property type="project" value="InterPro"/>
</dbReference>
<comment type="similarity">
    <text evidence="3">Belongs to the fucoxanthin chlorophyll protein family.</text>
</comment>
<dbReference type="AlphaFoldDB" id="A0AAD7XLK5"/>
<feature type="binding site" evidence="7">
    <location>
        <position position="197"/>
    </location>
    <ligand>
        <name>chlorophyll a</name>
        <dbReference type="ChEBI" id="CHEBI:58416"/>
        <label>1</label>
    </ligand>
</feature>
<name>A0AAD7XLK5_9STRA</name>
<evidence type="ECO:0000313" key="9">
    <source>
        <dbReference type="EMBL" id="KAJ8602681.1"/>
    </source>
</evidence>
<evidence type="ECO:0000256" key="6">
    <source>
        <dbReference type="ARBA" id="ARBA00022640"/>
    </source>
</evidence>
<comment type="subcellular location">
    <subcellularLocation>
        <location evidence="2">Plastid</location>
        <location evidence="2">Chloroplast</location>
    </subcellularLocation>
</comment>
<dbReference type="InterPro" id="IPR001344">
    <property type="entry name" value="Chloro_AB-bd_pln"/>
</dbReference>
<dbReference type="GO" id="GO:0016168">
    <property type="term" value="F:chlorophyll binding"/>
    <property type="evidence" value="ECO:0007669"/>
    <property type="project" value="UniProtKB-KW"/>
</dbReference>
<evidence type="ECO:0000256" key="8">
    <source>
        <dbReference type="SAM" id="SignalP"/>
    </source>
</evidence>
<gene>
    <name evidence="9" type="ORF">CTAYLR_003752</name>
</gene>
<keyword evidence="7" id="KW-0157">Chromophore</keyword>
<dbReference type="GO" id="GO:0009507">
    <property type="term" value="C:chloroplast"/>
    <property type="evidence" value="ECO:0007669"/>
    <property type="project" value="UniProtKB-SubCell"/>
</dbReference>
<protein>
    <recommendedName>
        <fullName evidence="11">Chlorophyll a-b binding protein, chloroplastic</fullName>
    </recommendedName>
</protein>
<comment type="caution">
    <text evidence="9">The sequence shown here is derived from an EMBL/GenBank/DDBJ whole genome shotgun (WGS) entry which is preliminary data.</text>
</comment>
<evidence type="ECO:0000256" key="3">
    <source>
        <dbReference type="ARBA" id="ARBA00005933"/>
    </source>
</evidence>
<comment type="function">
    <text evidence="1">The light-harvesting complex (LHC) functions as a light receptor, it captures and delivers excitation energy to photosystems with which it is closely associated. Energy is transferred from the carotenoid and chlorophyll C (or B) to chlorophyll A and the photosynthetic reaction centers where it is used to synthesize ATP and reducing power.</text>
</comment>
<keyword evidence="6" id="KW-0934">Plastid</keyword>
<evidence type="ECO:0000256" key="1">
    <source>
        <dbReference type="ARBA" id="ARBA00004022"/>
    </source>
</evidence>
<organism evidence="9 10">
    <name type="scientific">Chrysophaeum taylorii</name>
    <dbReference type="NCBI Taxonomy" id="2483200"/>
    <lineage>
        <taxon>Eukaryota</taxon>
        <taxon>Sar</taxon>
        <taxon>Stramenopiles</taxon>
        <taxon>Ochrophyta</taxon>
        <taxon>Pelagophyceae</taxon>
        <taxon>Pelagomonadales</taxon>
        <taxon>Pelagomonadaceae</taxon>
        <taxon>Chrysophaeum</taxon>
    </lineage>
</organism>
<reference evidence="9" key="1">
    <citation type="submission" date="2023-01" db="EMBL/GenBank/DDBJ databases">
        <title>Metagenome sequencing of chrysophaentin producing Chrysophaeum taylorii.</title>
        <authorList>
            <person name="Davison J."/>
            <person name="Bewley C."/>
        </authorList>
    </citation>
    <scope>NUCLEOTIDE SEQUENCE</scope>
    <source>
        <strain evidence="9">NIES-1699</strain>
    </source>
</reference>
<feature type="binding site" evidence="7">
    <location>
        <position position="193"/>
    </location>
    <ligand>
        <name>chlorophyll a</name>
        <dbReference type="ChEBI" id="CHEBI:58416"/>
        <label>1</label>
    </ligand>
</feature>
<dbReference type="SUPFAM" id="SSF103511">
    <property type="entry name" value="Chlorophyll a-b binding protein"/>
    <property type="match status" value="1"/>
</dbReference>
<dbReference type="Proteomes" id="UP001230188">
    <property type="component" value="Unassembled WGS sequence"/>
</dbReference>
<feature type="binding site" evidence="7">
    <location>
        <position position="84"/>
    </location>
    <ligand>
        <name>chlorophyll a</name>
        <dbReference type="ChEBI" id="CHEBI:58416"/>
        <label>1</label>
    </ligand>
</feature>
<dbReference type="InterPro" id="IPR022796">
    <property type="entry name" value="Chloroa_b-bind"/>
</dbReference>
<evidence type="ECO:0008006" key="11">
    <source>
        <dbReference type="Google" id="ProtNLM"/>
    </source>
</evidence>
<evidence type="ECO:0000256" key="5">
    <source>
        <dbReference type="ARBA" id="ARBA00022531"/>
    </source>
</evidence>
<evidence type="ECO:0000256" key="7">
    <source>
        <dbReference type="PIRSR" id="PIRSR601344-1"/>
    </source>
</evidence>
<feature type="signal peptide" evidence="8">
    <location>
        <begin position="1"/>
        <end position="17"/>
    </location>
</feature>
<accession>A0AAD7XLK5</accession>
<feature type="binding site" evidence="7">
    <location>
        <position position="194"/>
    </location>
    <ligand>
        <name>chlorophyll a</name>
        <dbReference type="ChEBI" id="CHEBI:58416"/>
        <label>1</label>
    </ligand>
</feature>
<keyword evidence="7" id="KW-0148">Chlorophyll</keyword>